<proteinExistence type="predicted"/>
<name>A0A9W3VGV6_BACTU</name>
<gene>
    <name evidence="1" type="ORF">D7J84_28745</name>
</gene>
<reference evidence="1 2" key="1">
    <citation type="submission" date="2018-09" db="EMBL/GenBank/DDBJ databases">
        <title>Complete genome of Bacillus thuringiensis strain QZL38.</title>
        <authorList>
            <person name="Song F."/>
        </authorList>
    </citation>
    <scope>NUCLEOTIDE SEQUENCE [LARGE SCALE GENOMIC DNA]</scope>
    <source>
        <strain evidence="1 2">QZL38</strain>
        <plasmid evidence="1 2">p.3</plasmid>
    </source>
</reference>
<keyword evidence="1" id="KW-0614">Plasmid</keyword>
<accession>A0A9W3VGV6</accession>
<dbReference type="Proteomes" id="UP000269847">
    <property type="component" value="Plasmid p.3"/>
</dbReference>
<protein>
    <submittedName>
        <fullName evidence="1">Uncharacterized protein</fullName>
    </submittedName>
</protein>
<geneLocation type="plasmid" evidence="1 2">
    <name>p.3</name>
</geneLocation>
<dbReference type="EMBL" id="CP032610">
    <property type="protein sequence ID" value="AYF85011.1"/>
    <property type="molecule type" value="Genomic_DNA"/>
</dbReference>
<organism evidence="1 2">
    <name type="scientific">Bacillus thuringiensis</name>
    <dbReference type="NCBI Taxonomy" id="1428"/>
    <lineage>
        <taxon>Bacteria</taxon>
        <taxon>Bacillati</taxon>
        <taxon>Bacillota</taxon>
        <taxon>Bacilli</taxon>
        <taxon>Bacillales</taxon>
        <taxon>Bacillaceae</taxon>
        <taxon>Bacillus</taxon>
        <taxon>Bacillus cereus group</taxon>
    </lineage>
</organism>
<evidence type="ECO:0000313" key="1">
    <source>
        <dbReference type="EMBL" id="AYF85011.1"/>
    </source>
</evidence>
<dbReference type="AlphaFoldDB" id="A0A9W3VGV6"/>
<sequence>MTVFQGKEIKIISSDSRQNWYNDKIGEKFIVQSECSRNKDNLIVRTTIEQAGWKHGWVSKDDCVFVN</sequence>
<evidence type="ECO:0000313" key="2">
    <source>
        <dbReference type="Proteomes" id="UP000269847"/>
    </source>
</evidence>
<dbReference type="RefSeq" id="WP_061885310.1">
    <property type="nucleotide sequence ID" value="NZ_CP014286.1"/>
</dbReference>